<evidence type="ECO:0000256" key="8">
    <source>
        <dbReference type="ARBA" id="ARBA00023170"/>
    </source>
</evidence>
<feature type="transmembrane region" description="Helical" evidence="12">
    <location>
        <begin position="366"/>
        <end position="387"/>
    </location>
</feature>
<evidence type="ECO:0000256" key="7">
    <source>
        <dbReference type="ARBA" id="ARBA00023136"/>
    </source>
</evidence>
<gene>
    <name evidence="14" type="ORF">CSSPTR1EN2_LOCUS18527</name>
</gene>
<dbReference type="InterPro" id="IPR013210">
    <property type="entry name" value="LRR_N_plant-typ"/>
</dbReference>
<dbReference type="PANTHER" id="PTHR27000">
    <property type="entry name" value="LEUCINE-RICH REPEAT RECEPTOR-LIKE PROTEIN KINASE FAMILY PROTEIN-RELATED"/>
    <property type="match status" value="1"/>
</dbReference>
<dbReference type="InterPro" id="IPR003591">
    <property type="entry name" value="Leu-rich_rpt_typical-subtyp"/>
</dbReference>
<dbReference type="PROSITE" id="PS00107">
    <property type="entry name" value="PROTEIN_KINASE_ATP"/>
    <property type="match status" value="1"/>
</dbReference>
<evidence type="ECO:0000256" key="11">
    <source>
        <dbReference type="PROSITE-ProRule" id="PRU10141"/>
    </source>
</evidence>
<proteinExistence type="predicted"/>
<accession>A0ABP0UTY2</accession>
<reference evidence="14" key="1">
    <citation type="submission" date="2024-02" db="EMBL/GenBank/DDBJ databases">
        <authorList>
            <consortium name="ELIXIR-Norway"/>
            <consortium name="Elixir Norway"/>
        </authorList>
    </citation>
    <scope>NUCLEOTIDE SEQUENCE</scope>
</reference>
<keyword evidence="3 12" id="KW-0812">Transmembrane</keyword>
<comment type="subcellular location">
    <subcellularLocation>
        <location evidence="1">Cell membrane</location>
    </subcellularLocation>
    <subcellularLocation>
        <location evidence="10">Endomembrane system</location>
        <topology evidence="10">Single-pass membrane protein</topology>
    </subcellularLocation>
</comment>
<dbReference type="InterPro" id="IPR000719">
    <property type="entry name" value="Prot_kinase_dom"/>
</dbReference>
<dbReference type="Gene3D" id="1.10.510.10">
    <property type="entry name" value="Transferase(Phosphotransferase) domain 1"/>
    <property type="match status" value="1"/>
</dbReference>
<keyword evidence="15" id="KW-1185">Reference proteome</keyword>
<evidence type="ECO:0000256" key="9">
    <source>
        <dbReference type="ARBA" id="ARBA00023180"/>
    </source>
</evidence>
<dbReference type="Gene3D" id="3.30.200.20">
    <property type="entry name" value="Phosphorylase Kinase, domain 1"/>
    <property type="match status" value="1"/>
</dbReference>
<dbReference type="PANTHER" id="PTHR27000:SF679">
    <property type="entry name" value="OS01G0170300 PROTEIN"/>
    <property type="match status" value="1"/>
</dbReference>
<dbReference type="InterPro" id="IPR001611">
    <property type="entry name" value="Leu-rich_rpt"/>
</dbReference>
<dbReference type="InterPro" id="IPR017441">
    <property type="entry name" value="Protein_kinase_ATP_BS"/>
</dbReference>
<dbReference type="Pfam" id="PF13855">
    <property type="entry name" value="LRR_8"/>
    <property type="match status" value="1"/>
</dbReference>
<dbReference type="InterPro" id="IPR011009">
    <property type="entry name" value="Kinase-like_dom_sf"/>
</dbReference>
<evidence type="ECO:0000256" key="10">
    <source>
        <dbReference type="ARBA" id="ARBA00037847"/>
    </source>
</evidence>
<keyword evidence="4" id="KW-0732">Signal</keyword>
<dbReference type="InterPro" id="IPR032675">
    <property type="entry name" value="LRR_dom_sf"/>
</dbReference>
<keyword evidence="11" id="KW-0067">ATP-binding</keyword>
<dbReference type="PROSITE" id="PS50011">
    <property type="entry name" value="PROTEIN_KINASE_DOM"/>
    <property type="match status" value="1"/>
</dbReference>
<dbReference type="SMART" id="SM00369">
    <property type="entry name" value="LRR_TYP"/>
    <property type="match status" value="6"/>
</dbReference>
<dbReference type="SUPFAM" id="SSF56112">
    <property type="entry name" value="Protein kinase-like (PK-like)"/>
    <property type="match status" value="1"/>
</dbReference>
<organism evidence="14 15">
    <name type="scientific">Sphagnum troendelagicum</name>
    <dbReference type="NCBI Taxonomy" id="128251"/>
    <lineage>
        <taxon>Eukaryota</taxon>
        <taxon>Viridiplantae</taxon>
        <taxon>Streptophyta</taxon>
        <taxon>Embryophyta</taxon>
        <taxon>Bryophyta</taxon>
        <taxon>Sphagnophytina</taxon>
        <taxon>Sphagnopsida</taxon>
        <taxon>Sphagnales</taxon>
        <taxon>Sphagnaceae</taxon>
        <taxon>Sphagnum</taxon>
    </lineage>
</organism>
<dbReference type="Gene3D" id="3.80.10.10">
    <property type="entry name" value="Ribonuclease Inhibitor"/>
    <property type="match status" value="2"/>
</dbReference>
<keyword evidence="9" id="KW-0325">Glycoprotein</keyword>
<evidence type="ECO:0000256" key="1">
    <source>
        <dbReference type="ARBA" id="ARBA00004236"/>
    </source>
</evidence>
<dbReference type="Proteomes" id="UP001497512">
    <property type="component" value="Chromosome 5"/>
</dbReference>
<dbReference type="Pfam" id="PF00560">
    <property type="entry name" value="LRR_1"/>
    <property type="match status" value="3"/>
</dbReference>
<evidence type="ECO:0000313" key="15">
    <source>
        <dbReference type="Proteomes" id="UP001497512"/>
    </source>
</evidence>
<evidence type="ECO:0000256" key="6">
    <source>
        <dbReference type="ARBA" id="ARBA00022989"/>
    </source>
</evidence>
<keyword evidence="11" id="KW-0547">Nucleotide-binding</keyword>
<evidence type="ECO:0000313" key="14">
    <source>
        <dbReference type="EMBL" id="CAK9227014.1"/>
    </source>
</evidence>
<protein>
    <recommendedName>
        <fullName evidence="13">Protein kinase domain-containing protein</fullName>
    </recommendedName>
</protein>
<dbReference type="Pfam" id="PF08263">
    <property type="entry name" value="LRRNT_2"/>
    <property type="match status" value="1"/>
</dbReference>
<evidence type="ECO:0000256" key="3">
    <source>
        <dbReference type="ARBA" id="ARBA00022692"/>
    </source>
</evidence>
<sequence length="727" mass="78874">MHTKQLLSSKKTNQLITCLIEPSSKLVLNSSSSLITNEDDAQVLLQLVRSAAPGTWDALSGWNSSSGFGNPNPCADWVGISCNPSTGRVVNITLAGMRLGTDIPSQLGDLGALQLLNLSNCNLTGQIPAEFGNCSALKQLDVSQNLLTGTIPDELSMLQSLETLGLSFNNLTGSIPAALANCTKLVDIHLENNALSGSLPLEFGSLTQLQFLTLWKNQLSGSIPLTLANCTLLQRLDLSGNQLLGELPSKLFGLKNLQAILLFDNRFSANLVNLQSLDLSHNAFSGNLMMLQDLNSLILLNVSDNQFSGPVPNNDLFKSLPPSALFGNPGLCAALSKACTSSSIPMDPPLSNQQFSGGERQSRNTGLLVGLTLSIAGLLLAAGFAILSKWHSRYWVRSQHHNSEDPEVLRPSWQLTAFKTLQFSLEEVVNNLESYSIIGKGKSGVVYRATTTDGNIVAVKKLTLPSSYSKEDSGLGGNVFEAQVERLSQLKHFNIVSILAHCSSKEVHLMLYEYMPNCSLGDVLHKHKPALQWNTRYCIALGTAEGLAYLHHTCVPSVVHGNLKSNNILLDTNLEPHIADFGLAKLLDWTFDWTSIAKIEGECGYIAPEYSFTLKATVKYDVYSYGVVLLELLTGQKVAEAGLGDGVDVVKWVQDKIQSKEPVFKLLDQCLQCLPRPVLQEALEVLGIALLCTHSSPAERPTMKDVVVLLKESRTHRDAVATNCVNE</sequence>
<evidence type="ECO:0000256" key="2">
    <source>
        <dbReference type="ARBA" id="ARBA00022614"/>
    </source>
</evidence>
<evidence type="ECO:0000259" key="13">
    <source>
        <dbReference type="PROSITE" id="PS50011"/>
    </source>
</evidence>
<keyword evidence="8" id="KW-0675">Receptor</keyword>
<keyword evidence="6 12" id="KW-1133">Transmembrane helix</keyword>
<keyword evidence="7 12" id="KW-0472">Membrane</keyword>
<dbReference type="SUPFAM" id="SSF52058">
    <property type="entry name" value="L domain-like"/>
    <property type="match status" value="1"/>
</dbReference>
<keyword evidence="2" id="KW-0433">Leucine-rich repeat</keyword>
<keyword evidence="5" id="KW-0677">Repeat</keyword>
<evidence type="ECO:0000256" key="5">
    <source>
        <dbReference type="ARBA" id="ARBA00022737"/>
    </source>
</evidence>
<feature type="domain" description="Protein kinase" evidence="13">
    <location>
        <begin position="432"/>
        <end position="719"/>
    </location>
</feature>
<evidence type="ECO:0000256" key="4">
    <source>
        <dbReference type="ARBA" id="ARBA00022729"/>
    </source>
</evidence>
<feature type="binding site" evidence="11">
    <location>
        <position position="461"/>
    </location>
    <ligand>
        <name>ATP</name>
        <dbReference type="ChEBI" id="CHEBI:30616"/>
    </ligand>
</feature>
<dbReference type="EMBL" id="OZ019897">
    <property type="protein sequence ID" value="CAK9227014.1"/>
    <property type="molecule type" value="Genomic_DNA"/>
</dbReference>
<name>A0ABP0UTY2_9BRYO</name>
<dbReference type="Pfam" id="PF07714">
    <property type="entry name" value="PK_Tyr_Ser-Thr"/>
    <property type="match status" value="1"/>
</dbReference>
<evidence type="ECO:0000256" key="12">
    <source>
        <dbReference type="SAM" id="Phobius"/>
    </source>
</evidence>
<dbReference type="InterPro" id="IPR001245">
    <property type="entry name" value="Ser-Thr/Tyr_kinase_cat_dom"/>
</dbReference>